<dbReference type="RefSeq" id="WP_191206303.1">
    <property type="nucleotide sequence ID" value="NZ_JACXZA010000007.1"/>
</dbReference>
<dbReference type="SMART" id="SM00448">
    <property type="entry name" value="REC"/>
    <property type="match status" value="1"/>
</dbReference>
<evidence type="ECO:0000256" key="1">
    <source>
        <dbReference type="ARBA" id="ARBA00022553"/>
    </source>
</evidence>
<dbReference type="InterPro" id="IPR016032">
    <property type="entry name" value="Sig_transdc_resp-reg_C-effctor"/>
</dbReference>
<name>A0ABR8N1F2_9BACL</name>
<gene>
    <name evidence="9" type="ORF">H8B09_24830</name>
</gene>
<dbReference type="EMBL" id="JACXZA010000007">
    <property type="protein sequence ID" value="MBD3922010.1"/>
    <property type="molecule type" value="Genomic_DNA"/>
</dbReference>
<evidence type="ECO:0000259" key="8">
    <source>
        <dbReference type="PROSITE" id="PS50110"/>
    </source>
</evidence>
<keyword evidence="1 6" id="KW-0597">Phosphoprotein</keyword>
<dbReference type="InterPro" id="IPR036388">
    <property type="entry name" value="WH-like_DNA-bd_sf"/>
</dbReference>
<dbReference type="Pfam" id="PF00072">
    <property type="entry name" value="Response_reg"/>
    <property type="match status" value="1"/>
</dbReference>
<dbReference type="InterPro" id="IPR001789">
    <property type="entry name" value="Sig_transdc_resp-reg_receiver"/>
</dbReference>
<evidence type="ECO:0000256" key="4">
    <source>
        <dbReference type="ARBA" id="ARBA00023125"/>
    </source>
</evidence>
<evidence type="ECO:0000256" key="5">
    <source>
        <dbReference type="ARBA" id="ARBA00023163"/>
    </source>
</evidence>
<evidence type="ECO:0000256" key="3">
    <source>
        <dbReference type="ARBA" id="ARBA00023015"/>
    </source>
</evidence>
<evidence type="ECO:0000256" key="6">
    <source>
        <dbReference type="PROSITE-ProRule" id="PRU00169"/>
    </source>
</evidence>
<keyword evidence="2" id="KW-0902">Two-component regulatory system</keyword>
<dbReference type="Proteomes" id="UP000609346">
    <property type="component" value="Unassembled WGS sequence"/>
</dbReference>
<sequence length="219" mass="24544">MNQIVIVVDGNPRSTSASQQIQAEPDMEVAALMHHGLSALEHIWRHPIDLMLLDTFMPVAEGVAYIQAIRMIAPRLPIVIVASDCEEDSIIQYLAYGANGYLVRDQNFSNVVQVVRDVLKGQHVYPNNVATMLAQYLLRQLNGSSSPIKFPMHLDHQFSDREKQIIQLLMQRLTNQEIADALGLSQGTIKNHLTHIFSKIPAKNRREAVRALTQMAASN</sequence>
<keyword evidence="4" id="KW-0238">DNA-binding</keyword>
<feature type="modified residue" description="4-aspartylphosphate" evidence="6">
    <location>
        <position position="54"/>
    </location>
</feature>
<dbReference type="PROSITE" id="PS50110">
    <property type="entry name" value="RESPONSE_REGULATORY"/>
    <property type="match status" value="1"/>
</dbReference>
<dbReference type="InterPro" id="IPR039420">
    <property type="entry name" value="WalR-like"/>
</dbReference>
<dbReference type="SUPFAM" id="SSF46894">
    <property type="entry name" value="C-terminal effector domain of the bipartite response regulators"/>
    <property type="match status" value="1"/>
</dbReference>
<keyword evidence="5" id="KW-0804">Transcription</keyword>
<dbReference type="SUPFAM" id="SSF52172">
    <property type="entry name" value="CheY-like"/>
    <property type="match status" value="1"/>
</dbReference>
<dbReference type="Pfam" id="PF00196">
    <property type="entry name" value="GerE"/>
    <property type="match status" value="1"/>
</dbReference>
<dbReference type="PROSITE" id="PS50043">
    <property type="entry name" value="HTH_LUXR_2"/>
    <property type="match status" value="1"/>
</dbReference>
<feature type="domain" description="Response regulatory" evidence="8">
    <location>
        <begin position="3"/>
        <end position="119"/>
    </location>
</feature>
<protein>
    <submittedName>
        <fullName evidence="9">Response regulator transcription factor</fullName>
    </submittedName>
</protein>
<feature type="domain" description="HTH luxR-type" evidence="7">
    <location>
        <begin position="151"/>
        <end position="216"/>
    </location>
</feature>
<keyword evidence="10" id="KW-1185">Reference proteome</keyword>
<dbReference type="CDD" id="cd06170">
    <property type="entry name" value="LuxR_C_like"/>
    <property type="match status" value="1"/>
</dbReference>
<evidence type="ECO:0000259" key="7">
    <source>
        <dbReference type="PROSITE" id="PS50043"/>
    </source>
</evidence>
<evidence type="ECO:0000256" key="2">
    <source>
        <dbReference type="ARBA" id="ARBA00023012"/>
    </source>
</evidence>
<dbReference type="PANTHER" id="PTHR43214">
    <property type="entry name" value="TWO-COMPONENT RESPONSE REGULATOR"/>
    <property type="match status" value="1"/>
</dbReference>
<dbReference type="Gene3D" id="1.10.10.10">
    <property type="entry name" value="Winged helix-like DNA-binding domain superfamily/Winged helix DNA-binding domain"/>
    <property type="match status" value="1"/>
</dbReference>
<dbReference type="Gene3D" id="3.40.50.2300">
    <property type="match status" value="1"/>
</dbReference>
<accession>A0ABR8N1F2</accession>
<comment type="caution">
    <text evidence="9">The sequence shown here is derived from an EMBL/GenBank/DDBJ whole genome shotgun (WGS) entry which is preliminary data.</text>
</comment>
<keyword evidence="3" id="KW-0805">Transcription regulation</keyword>
<reference evidence="9 10" key="1">
    <citation type="submission" date="2020-09" db="EMBL/GenBank/DDBJ databases">
        <title>Paenibacillus sp. strain PR3 16S rRNA gene Genome sequencing and assembly.</title>
        <authorList>
            <person name="Kim J."/>
        </authorList>
    </citation>
    <scope>NUCLEOTIDE SEQUENCE [LARGE SCALE GENOMIC DNA]</scope>
    <source>
        <strain evidence="9 10">PR3</strain>
    </source>
</reference>
<dbReference type="PRINTS" id="PR00038">
    <property type="entry name" value="HTHLUXR"/>
</dbReference>
<evidence type="ECO:0000313" key="9">
    <source>
        <dbReference type="EMBL" id="MBD3922010.1"/>
    </source>
</evidence>
<dbReference type="InterPro" id="IPR000792">
    <property type="entry name" value="Tscrpt_reg_LuxR_C"/>
</dbReference>
<evidence type="ECO:0000313" key="10">
    <source>
        <dbReference type="Proteomes" id="UP000609346"/>
    </source>
</evidence>
<organism evidence="9 10">
    <name type="scientific">Paenibacillus terricola</name>
    <dbReference type="NCBI Taxonomy" id="2763503"/>
    <lineage>
        <taxon>Bacteria</taxon>
        <taxon>Bacillati</taxon>
        <taxon>Bacillota</taxon>
        <taxon>Bacilli</taxon>
        <taxon>Bacillales</taxon>
        <taxon>Paenibacillaceae</taxon>
        <taxon>Paenibacillus</taxon>
    </lineage>
</organism>
<dbReference type="InterPro" id="IPR011006">
    <property type="entry name" value="CheY-like_superfamily"/>
</dbReference>
<proteinExistence type="predicted"/>
<dbReference type="SMART" id="SM00421">
    <property type="entry name" value="HTH_LUXR"/>
    <property type="match status" value="1"/>
</dbReference>